<proteinExistence type="inferred from homology"/>
<dbReference type="GO" id="GO:0048476">
    <property type="term" value="C:Holliday junction resolvase complex"/>
    <property type="evidence" value="ECO:0007669"/>
    <property type="project" value="UniProtKB-UniRule"/>
</dbReference>
<dbReference type="InterPro" id="IPR012340">
    <property type="entry name" value="NA-bd_OB-fold"/>
</dbReference>
<comment type="caution">
    <text evidence="6">Lacks conserved residue(s) required for the propagation of feature annotation.</text>
</comment>
<dbReference type="InterPro" id="IPR013849">
    <property type="entry name" value="DNA_helicase_Holl-junc_RuvA_I"/>
</dbReference>
<dbReference type="GO" id="GO:0009378">
    <property type="term" value="F:four-way junction helicase activity"/>
    <property type="evidence" value="ECO:0007669"/>
    <property type="project" value="InterPro"/>
</dbReference>
<dbReference type="InterPro" id="IPR011114">
    <property type="entry name" value="RuvA_C"/>
</dbReference>
<evidence type="ECO:0000256" key="4">
    <source>
        <dbReference type="ARBA" id="ARBA00023172"/>
    </source>
</evidence>
<dbReference type="GO" id="GO:0009379">
    <property type="term" value="C:Holliday junction helicase complex"/>
    <property type="evidence" value="ECO:0007669"/>
    <property type="project" value="InterPro"/>
</dbReference>
<keyword evidence="4 6" id="KW-0233">DNA recombination</keyword>
<dbReference type="Gene3D" id="1.10.8.10">
    <property type="entry name" value="DNA helicase RuvA subunit, C-terminal domain"/>
    <property type="match status" value="1"/>
</dbReference>
<keyword evidence="2 6" id="KW-0227">DNA damage</keyword>
<dbReference type="Pfam" id="PF14520">
    <property type="entry name" value="HHH_5"/>
    <property type="match status" value="1"/>
</dbReference>
<dbReference type="SMART" id="SM00278">
    <property type="entry name" value="HhH1"/>
    <property type="match status" value="2"/>
</dbReference>
<dbReference type="AlphaFoldDB" id="A0A1F7GUU4"/>
<dbReference type="SUPFAM" id="SSF46929">
    <property type="entry name" value="DNA helicase RuvA subunit, C-terminal domain"/>
    <property type="match status" value="1"/>
</dbReference>
<keyword evidence="1 6" id="KW-0963">Cytoplasm</keyword>
<evidence type="ECO:0000256" key="5">
    <source>
        <dbReference type="ARBA" id="ARBA00023204"/>
    </source>
</evidence>
<gene>
    <name evidence="6" type="primary">ruvA</name>
    <name evidence="8" type="ORF">A3C24_03360</name>
</gene>
<dbReference type="SUPFAM" id="SSF50249">
    <property type="entry name" value="Nucleic acid-binding proteins"/>
    <property type="match status" value="1"/>
</dbReference>
<comment type="subcellular location">
    <subcellularLocation>
        <location evidence="6">Cytoplasm</location>
    </subcellularLocation>
</comment>
<dbReference type="Gene3D" id="2.40.50.140">
    <property type="entry name" value="Nucleic acid-binding proteins"/>
    <property type="match status" value="1"/>
</dbReference>
<dbReference type="GO" id="GO:0006310">
    <property type="term" value="P:DNA recombination"/>
    <property type="evidence" value="ECO:0007669"/>
    <property type="project" value="UniProtKB-UniRule"/>
</dbReference>
<comment type="similarity">
    <text evidence="6">Belongs to the RuvA family.</text>
</comment>
<dbReference type="EMBL" id="MFZM01000030">
    <property type="protein sequence ID" value="OGK22877.1"/>
    <property type="molecule type" value="Genomic_DNA"/>
</dbReference>
<dbReference type="InterPro" id="IPR010994">
    <property type="entry name" value="RuvA_2-like"/>
</dbReference>
<dbReference type="CDD" id="cd14332">
    <property type="entry name" value="UBA_RuvA_C"/>
    <property type="match status" value="1"/>
</dbReference>
<comment type="caution">
    <text evidence="8">The sequence shown here is derived from an EMBL/GenBank/DDBJ whole genome shotgun (WGS) entry which is preliminary data.</text>
</comment>
<dbReference type="InterPro" id="IPR036267">
    <property type="entry name" value="RuvA_C_sf"/>
</dbReference>
<keyword evidence="8" id="KW-0347">Helicase</keyword>
<evidence type="ECO:0000313" key="9">
    <source>
        <dbReference type="Proteomes" id="UP000177159"/>
    </source>
</evidence>
<feature type="region of interest" description="Domain I" evidence="6">
    <location>
        <begin position="7"/>
        <end position="70"/>
    </location>
</feature>
<sequence>MRFEITMIGKLKGKIVEIYGNEAYLETSGGVFYKVFITSDIIQKFPLNTNVELYTYLNVREDELTLFAFHTVESYRIFMMLINVDGVGPKMAYAIIASHQPDAIKQAVLASDVDFFQQVRGVGKKTAQRILVDLTDKFGEEFDIATIQESPEDIDVIDALVALGFKRSNARKALQKLDKTARIEDKIKQALQILSEK</sequence>
<comment type="function">
    <text evidence="6">The RuvA-RuvB-RuvC complex processes Holliday junction (HJ) DNA during genetic recombination and DNA repair, while the RuvA-RuvB complex plays an important role in the rescue of blocked DNA replication forks via replication fork reversal (RFR). RuvA specifically binds to HJ cruciform DNA, conferring on it an open structure. The RuvB hexamer acts as an ATP-dependent pump, pulling dsDNA into and through the RuvAB complex. HJ branch migration allows RuvC to scan DNA until it finds its consensus sequence, where it cleaves and resolves the cruciform DNA.</text>
</comment>
<comment type="domain">
    <text evidence="6">Has three domains with a flexible linker between the domains II and III and assumes an 'L' shape. Domain III is highly mobile and contacts RuvB.</text>
</comment>
<feature type="region of interest" description="Domain III" evidence="6">
    <location>
        <begin position="142"/>
        <end position="197"/>
    </location>
</feature>
<accession>A0A1F7GUU4</accession>
<evidence type="ECO:0000256" key="6">
    <source>
        <dbReference type="HAMAP-Rule" id="MF_00031"/>
    </source>
</evidence>
<dbReference type="InterPro" id="IPR003583">
    <property type="entry name" value="Hlx-hairpin-Hlx_DNA-bd_motif"/>
</dbReference>
<protein>
    <recommendedName>
        <fullName evidence="6">Holliday junction branch migration complex subunit RuvA</fullName>
    </recommendedName>
</protein>
<dbReference type="Pfam" id="PF07499">
    <property type="entry name" value="RuvA_C"/>
    <property type="match status" value="1"/>
</dbReference>
<name>A0A1F7GUU4_9BACT</name>
<comment type="subunit">
    <text evidence="6">Homotetramer. Forms an RuvA(8)-RuvB(12)-Holliday junction (HJ) complex. HJ DNA is sandwiched between 2 RuvA tetramers; dsDNA enters through RuvA and exits via RuvB. An RuvB hexamer assembles on each DNA strand where it exits the tetramer. Each RuvB hexamer is contacted by two RuvA subunits (via domain III) on 2 adjacent RuvB subunits; this complex drives branch migration. In the full resolvosome a probable DNA-RuvA(4)-RuvB(12)-RuvC(2) complex forms which resolves the HJ.</text>
</comment>
<dbReference type="GO" id="GO:0006281">
    <property type="term" value="P:DNA repair"/>
    <property type="evidence" value="ECO:0007669"/>
    <property type="project" value="UniProtKB-UniRule"/>
</dbReference>
<keyword evidence="8" id="KW-0547">Nucleotide-binding</keyword>
<keyword evidence="8" id="KW-0067">ATP-binding</keyword>
<feature type="domain" description="Helix-hairpin-helix DNA-binding motif class 1" evidence="7">
    <location>
        <begin position="114"/>
        <end position="133"/>
    </location>
</feature>
<dbReference type="Proteomes" id="UP000177159">
    <property type="component" value="Unassembled WGS sequence"/>
</dbReference>
<organism evidence="8 9">
    <name type="scientific">Candidatus Roizmanbacteria bacterium RIFCSPHIGHO2_02_FULL_37_24</name>
    <dbReference type="NCBI Taxonomy" id="1802037"/>
    <lineage>
        <taxon>Bacteria</taxon>
        <taxon>Candidatus Roizmaniibacteriota</taxon>
    </lineage>
</organism>
<reference evidence="8 9" key="1">
    <citation type="journal article" date="2016" name="Nat. Commun.">
        <title>Thousands of microbial genomes shed light on interconnected biogeochemical processes in an aquifer system.</title>
        <authorList>
            <person name="Anantharaman K."/>
            <person name="Brown C.T."/>
            <person name="Hug L.A."/>
            <person name="Sharon I."/>
            <person name="Castelle C.J."/>
            <person name="Probst A.J."/>
            <person name="Thomas B.C."/>
            <person name="Singh A."/>
            <person name="Wilkins M.J."/>
            <person name="Karaoz U."/>
            <person name="Brodie E.L."/>
            <person name="Williams K.H."/>
            <person name="Hubbard S.S."/>
            <person name="Banfield J.F."/>
        </authorList>
    </citation>
    <scope>NUCLEOTIDE SEQUENCE [LARGE SCALE GENOMIC DNA]</scope>
</reference>
<dbReference type="Gene3D" id="1.10.150.20">
    <property type="entry name" value="5' to 3' exonuclease, C-terminal subdomain"/>
    <property type="match status" value="1"/>
</dbReference>
<evidence type="ECO:0000313" key="8">
    <source>
        <dbReference type="EMBL" id="OGK22877.1"/>
    </source>
</evidence>
<dbReference type="GO" id="GO:0005737">
    <property type="term" value="C:cytoplasm"/>
    <property type="evidence" value="ECO:0007669"/>
    <property type="project" value="UniProtKB-SubCell"/>
</dbReference>
<dbReference type="InterPro" id="IPR000085">
    <property type="entry name" value="RuvA"/>
</dbReference>
<keyword evidence="3 6" id="KW-0238">DNA-binding</keyword>
<dbReference type="GO" id="GO:0005524">
    <property type="term" value="F:ATP binding"/>
    <property type="evidence" value="ECO:0007669"/>
    <property type="project" value="InterPro"/>
</dbReference>
<keyword evidence="8" id="KW-0378">Hydrolase</keyword>
<keyword evidence="5 6" id="KW-0234">DNA repair</keyword>
<dbReference type="SUPFAM" id="SSF47781">
    <property type="entry name" value="RuvA domain 2-like"/>
    <property type="match status" value="1"/>
</dbReference>
<dbReference type="Pfam" id="PF01330">
    <property type="entry name" value="RuvA_N"/>
    <property type="match status" value="1"/>
</dbReference>
<evidence type="ECO:0000256" key="1">
    <source>
        <dbReference type="ARBA" id="ARBA00022490"/>
    </source>
</evidence>
<feature type="domain" description="Helix-hairpin-helix DNA-binding motif class 1" evidence="7">
    <location>
        <begin position="79"/>
        <end position="98"/>
    </location>
</feature>
<dbReference type="GO" id="GO:0000400">
    <property type="term" value="F:four-way junction DNA binding"/>
    <property type="evidence" value="ECO:0007669"/>
    <property type="project" value="UniProtKB-UniRule"/>
</dbReference>
<dbReference type="HAMAP" id="MF_00031">
    <property type="entry name" value="DNA_HJ_migration_RuvA"/>
    <property type="match status" value="1"/>
</dbReference>
<evidence type="ECO:0000259" key="7">
    <source>
        <dbReference type="SMART" id="SM00278"/>
    </source>
</evidence>
<evidence type="ECO:0000256" key="2">
    <source>
        <dbReference type="ARBA" id="ARBA00022763"/>
    </source>
</evidence>
<evidence type="ECO:0000256" key="3">
    <source>
        <dbReference type="ARBA" id="ARBA00023125"/>
    </source>
</evidence>
<dbReference type="NCBIfam" id="TIGR00084">
    <property type="entry name" value="ruvA"/>
    <property type="match status" value="1"/>
</dbReference>